<feature type="transmembrane region" description="Helical" evidence="1">
    <location>
        <begin position="221"/>
        <end position="240"/>
    </location>
</feature>
<gene>
    <name evidence="3" type="ORF">EDB92DRAFT_2057355</name>
</gene>
<dbReference type="EMBL" id="JAKELL010000001">
    <property type="protein sequence ID" value="KAH9001094.1"/>
    <property type="molecule type" value="Genomic_DNA"/>
</dbReference>
<feature type="domain" description="DUF6535" evidence="2">
    <location>
        <begin position="2"/>
        <end position="178"/>
    </location>
</feature>
<sequence length="1479" mass="162227">MYLTEAEKQDKDVTESWKGDAEGILVFTGLFSATVAAFIIESYQNLSPKSGDTTNALLTQISQQLVNISNGTPLTSVAAQISQPFKPTASAVRVNVLWFLSLVLSVTCALSATLMQQWARRYQELAQHHGAPHKRGRMRAYIFDGISRFGMARAVATMPKLLHISVFLFFAGLIDFLFPIDTTVSYLTLGLVVAFTLAYAVLTVLPNLYLDCPYATPLSGFTWRLSQFSVIVGLKAALGIEDLFHNSLLSGQVDQHVTRPRVERWREALENQVKVHRQWLSDGLRRSVERNAKDTPPTAVTNALEWTLTGLDEDKEIETFAAGVPGFFDSRTVPNATSAILPLMTEKTPTDAILGSRLYDLLKTCMPGTSPLNDEERKSRLRLCLKSLWYFGRAYNQSRVSEPLPSYFPRTLASPEIIRLIQTEQDPVSRVMGRCFGALVVVKLAADVRSRTGSSVQINHEELACLSAILDAESRDVIFCLKWPGAVELASMISLALGGVGSSGISALPSDVLDAAQQTLTLLSQTAEQLLDQPVAQLNILDGKFDRIIISRLHSLLKMCISGTSPLSAEVRRSCLRMCLKNLCYFGRAYNQPRAPEPLPSYLIRTLASPEIIRRILTEQDPISRVMGRCFCTLVVVKLAGGVRLRADSNVQTIDEELACLSAILGTKSDDMRLCLKWSGAVELASMVSLTFGDVDTWAVNTLPSDVHDVAQQTLAILSQVLPAEETTGLRLDLPITGLDISDGKFGRIIVSHLFNLLEVYILGASPLTVEVRRSCLRLCLKSLWYFGREYNQPRASEPLPSYFPRTLSSPEISRLIQTEQDPVSRVMLCCFGALVVKKLVAGIKSSTDLNARISDEELACLSAILGTESDNVKLWLRQPGSIELVNTLFLAFGDIGSLSADTVPSYVLDVVPQTFSILSQALPAEINTKPGPDQKHALADIPDAPIKGEIHQGHSIGCLKDLWRCVRAYNQPGNSVPLPPYVLTAFASPAMSRRIRMERDVSARVIGRCVEALVVKKLVAGVESSTDSNVQIGDEELACLSVILGTKRDDVKLCLKRPGAIELASMVSLALGDVGSLVINAIPSDVLDVTQQTVAVLSQALPAEETAGLQLVTVDLPIARPNISDGKFDHVIVSHLHSLLQMCTSGTSPLTAEVRRSCLRMCLRNLWYCAKAYNQLGASKQLPSYFTHALASPEIICLIQAEKDPVAHVMGRCFGALIVNNLVAYIKSRTDSNAQINDKVLGCLSAILGTESRDLKLWLRQPSAIELTNAVFLAFGDIGSLAADTVPPYVLDVVPQTFSILSQALPAEINTELEFNQIRALADIPDGAAPIIGEVYQNHSIRCLKNLWRCVRAYNQSGNSAPLPSYILTVFVSSSMSRRIRTERDAAARVIGRCVETLVLKKLVAGARSSTDSDVQISDEELACLSTILGTKRDDLPMHCHRMCLIWHNKPSPSFLRCFHLKKRPNYSYICQSLDSTF</sequence>
<feature type="transmembrane region" description="Helical" evidence="1">
    <location>
        <begin position="161"/>
        <end position="180"/>
    </location>
</feature>
<accession>A0AAD4LRJ4</accession>
<keyword evidence="4" id="KW-1185">Reference proteome</keyword>
<feature type="transmembrane region" description="Helical" evidence="1">
    <location>
        <begin position="21"/>
        <end position="40"/>
    </location>
</feature>
<feature type="transmembrane region" description="Helical" evidence="1">
    <location>
        <begin position="186"/>
        <end position="209"/>
    </location>
</feature>
<name>A0AAD4LRJ4_9AGAM</name>
<dbReference type="Proteomes" id="UP001201163">
    <property type="component" value="Unassembled WGS sequence"/>
</dbReference>
<evidence type="ECO:0000313" key="4">
    <source>
        <dbReference type="Proteomes" id="UP001201163"/>
    </source>
</evidence>
<keyword evidence="1" id="KW-0472">Membrane</keyword>
<organism evidence="3 4">
    <name type="scientific">Lactarius akahatsu</name>
    <dbReference type="NCBI Taxonomy" id="416441"/>
    <lineage>
        <taxon>Eukaryota</taxon>
        <taxon>Fungi</taxon>
        <taxon>Dikarya</taxon>
        <taxon>Basidiomycota</taxon>
        <taxon>Agaricomycotina</taxon>
        <taxon>Agaricomycetes</taxon>
        <taxon>Russulales</taxon>
        <taxon>Russulaceae</taxon>
        <taxon>Lactarius</taxon>
    </lineage>
</organism>
<keyword evidence="1" id="KW-0812">Transmembrane</keyword>
<feature type="transmembrane region" description="Helical" evidence="1">
    <location>
        <begin position="96"/>
        <end position="115"/>
    </location>
</feature>
<dbReference type="InterPro" id="IPR045338">
    <property type="entry name" value="DUF6535"/>
</dbReference>
<evidence type="ECO:0000259" key="2">
    <source>
        <dbReference type="Pfam" id="PF20153"/>
    </source>
</evidence>
<keyword evidence="1" id="KW-1133">Transmembrane helix</keyword>
<evidence type="ECO:0000256" key="1">
    <source>
        <dbReference type="SAM" id="Phobius"/>
    </source>
</evidence>
<evidence type="ECO:0000313" key="3">
    <source>
        <dbReference type="EMBL" id="KAH9001094.1"/>
    </source>
</evidence>
<dbReference type="SUPFAM" id="SSF48371">
    <property type="entry name" value="ARM repeat"/>
    <property type="match status" value="1"/>
</dbReference>
<reference evidence="3" key="1">
    <citation type="submission" date="2022-01" db="EMBL/GenBank/DDBJ databases">
        <title>Comparative genomics reveals a dynamic genome evolution in the ectomycorrhizal milk-cap (Lactarius) mushrooms.</title>
        <authorList>
            <consortium name="DOE Joint Genome Institute"/>
            <person name="Lebreton A."/>
            <person name="Tang N."/>
            <person name="Kuo A."/>
            <person name="LaButti K."/>
            <person name="Drula E."/>
            <person name="Barry K."/>
            <person name="Clum A."/>
            <person name="Lipzen A."/>
            <person name="Mousain D."/>
            <person name="Ng V."/>
            <person name="Wang R."/>
            <person name="Wang X."/>
            <person name="Dai Y."/>
            <person name="Henrissat B."/>
            <person name="Grigoriev I.V."/>
            <person name="Guerin-Laguette A."/>
            <person name="Yu F."/>
            <person name="Martin F.M."/>
        </authorList>
    </citation>
    <scope>NUCLEOTIDE SEQUENCE</scope>
    <source>
        <strain evidence="3">QP</strain>
    </source>
</reference>
<proteinExistence type="predicted"/>
<dbReference type="Pfam" id="PF20153">
    <property type="entry name" value="DUF6535"/>
    <property type="match status" value="1"/>
</dbReference>
<protein>
    <recommendedName>
        <fullName evidence="2">DUF6535 domain-containing protein</fullName>
    </recommendedName>
</protein>
<comment type="caution">
    <text evidence="3">The sequence shown here is derived from an EMBL/GenBank/DDBJ whole genome shotgun (WGS) entry which is preliminary data.</text>
</comment>
<dbReference type="InterPro" id="IPR016024">
    <property type="entry name" value="ARM-type_fold"/>
</dbReference>